<dbReference type="PANTHER" id="PTHR48045:SF31">
    <property type="entry name" value="UDP-GLYCOSYLTRANSFERASE 76B1-LIKE"/>
    <property type="match status" value="1"/>
</dbReference>
<sequence length="115" mass="12857">MAWGLANSKQPFLWVVRPGSVHGSEQVESLPDGFRAIVGEQPSFGDQKVTARYVSQVWRVGLHLEDELERGEIESAIRRLMADKEGDEMRQRAMNLKEKAELCIRTGGSSSNSLN</sequence>
<feature type="non-terminal residue" evidence="1">
    <location>
        <position position="115"/>
    </location>
</feature>
<dbReference type="Proteomes" id="UP001141253">
    <property type="component" value="Unassembled WGS sequence"/>
</dbReference>
<reference evidence="1" key="2">
    <citation type="journal article" date="2023" name="Int. J. Mol. Sci.">
        <title>De Novo Assembly and Annotation of 11 Diverse Shrub Willow (Salix) Genomes Reveals Novel Gene Organization in Sex-Linked Regions.</title>
        <authorList>
            <person name="Hyden B."/>
            <person name="Feng K."/>
            <person name="Yates T.B."/>
            <person name="Jawdy S."/>
            <person name="Cereghino C."/>
            <person name="Smart L.B."/>
            <person name="Muchero W."/>
        </authorList>
    </citation>
    <scope>NUCLEOTIDE SEQUENCE</scope>
    <source>
        <tissue evidence="1">Shoot tip</tissue>
    </source>
</reference>
<accession>A0ABQ8ZG29</accession>
<protein>
    <submittedName>
        <fullName evidence="1">Uncharacterized protein</fullName>
    </submittedName>
</protein>
<keyword evidence="2" id="KW-1185">Reference proteome</keyword>
<dbReference type="PANTHER" id="PTHR48045">
    <property type="entry name" value="UDP-GLYCOSYLTRANSFERASE 72B1"/>
    <property type="match status" value="1"/>
</dbReference>
<evidence type="ECO:0000313" key="2">
    <source>
        <dbReference type="Proteomes" id="UP001141253"/>
    </source>
</evidence>
<dbReference type="EMBL" id="JAPFFI010001286">
    <property type="protein sequence ID" value="KAJ6287783.1"/>
    <property type="molecule type" value="Genomic_DNA"/>
</dbReference>
<name>A0ABQ8ZG29_9ROSI</name>
<gene>
    <name evidence="1" type="ORF">OIU77_001188</name>
</gene>
<evidence type="ECO:0000313" key="1">
    <source>
        <dbReference type="EMBL" id="KAJ6287783.1"/>
    </source>
</evidence>
<organism evidence="1 2">
    <name type="scientific">Salix suchowensis</name>
    <dbReference type="NCBI Taxonomy" id="1278906"/>
    <lineage>
        <taxon>Eukaryota</taxon>
        <taxon>Viridiplantae</taxon>
        <taxon>Streptophyta</taxon>
        <taxon>Embryophyta</taxon>
        <taxon>Tracheophyta</taxon>
        <taxon>Spermatophyta</taxon>
        <taxon>Magnoliopsida</taxon>
        <taxon>eudicotyledons</taxon>
        <taxon>Gunneridae</taxon>
        <taxon>Pentapetalae</taxon>
        <taxon>rosids</taxon>
        <taxon>fabids</taxon>
        <taxon>Malpighiales</taxon>
        <taxon>Salicaceae</taxon>
        <taxon>Saliceae</taxon>
        <taxon>Salix</taxon>
    </lineage>
</organism>
<reference evidence="1" key="1">
    <citation type="submission" date="2022-10" db="EMBL/GenBank/DDBJ databases">
        <authorList>
            <person name="Hyden B.L."/>
            <person name="Feng K."/>
            <person name="Yates T."/>
            <person name="Jawdy S."/>
            <person name="Smart L.B."/>
            <person name="Muchero W."/>
        </authorList>
    </citation>
    <scope>NUCLEOTIDE SEQUENCE</scope>
    <source>
        <tissue evidence="1">Shoot tip</tissue>
    </source>
</reference>
<comment type="caution">
    <text evidence="1">The sequence shown here is derived from an EMBL/GenBank/DDBJ whole genome shotgun (WGS) entry which is preliminary data.</text>
</comment>
<dbReference type="Gene3D" id="3.40.50.2000">
    <property type="entry name" value="Glycogen Phosphorylase B"/>
    <property type="match status" value="1"/>
</dbReference>
<dbReference type="SUPFAM" id="SSF53756">
    <property type="entry name" value="UDP-Glycosyltransferase/glycogen phosphorylase"/>
    <property type="match status" value="1"/>
</dbReference>
<proteinExistence type="predicted"/>